<feature type="region of interest" description="Disordered" evidence="1">
    <location>
        <begin position="1"/>
        <end position="33"/>
    </location>
</feature>
<proteinExistence type="predicted"/>
<feature type="compositionally biased region" description="Polar residues" evidence="1">
    <location>
        <begin position="8"/>
        <end position="22"/>
    </location>
</feature>
<dbReference type="GeneID" id="68855592"/>
<evidence type="ECO:0000256" key="1">
    <source>
        <dbReference type="SAM" id="MobiDB-lite"/>
    </source>
</evidence>
<dbReference type="EMBL" id="CP064787">
    <property type="protein sequence ID" value="QSG06352.1"/>
    <property type="molecule type" value="Genomic_DNA"/>
</dbReference>
<dbReference type="Proteomes" id="UP000663525">
    <property type="component" value="Chromosome"/>
</dbReference>
<reference evidence="2" key="1">
    <citation type="submission" date="2020-11" db="EMBL/GenBank/DDBJ databases">
        <title>Carbohydrate-dependent, anaerobic sulfur respiration: A novel catabolism in halophilic archaea.</title>
        <authorList>
            <person name="Sorokin D.Y."/>
            <person name="Messina E."/>
            <person name="Smedile F."/>
            <person name="La Cono V."/>
            <person name="Hallsworth J.E."/>
            <person name="Yakimov M.M."/>
        </authorList>
    </citation>
    <scope>NUCLEOTIDE SEQUENCE</scope>
    <source>
        <strain evidence="2">HSR12-1</strain>
    </source>
</reference>
<organism evidence="2 3">
    <name type="scientific">Halapricum desulfuricans</name>
    <dbReference type="NCBI Taxonomy" id="2841257"/>
    <lineage>
        <taxon>Archaea</taxon>
        <taxon>Methanobacteriati</taxon>
        <taxon>Methanobacteriota</taxon>
        <taxon>Stenosarchaea group</taxon>
        <taxon>Halobacteria</taxon>
        <taxon>Halobacteriales</taxon>
        <taxon>Haloarculaceae</taxon>
        <taxon>Halapricum</taxon>
    </lineage>
</organism>
<feature type="compositionally biased region" description="Acidic residues" evidence="1">
    <location>
        <begin position="253"/>
        <end position="268"/>
    </location>
</feature>
<dbReference type="AlphaFoldDB" id="A0A897N0A0"/>
<feature type="region of interest" description="Disordered" evidence="1">
    <location>
        <begin position="240"/>
        <end position="273"/>
    </location>
</feature>
<dbReference type="RefSeq" id="WP_229112802.1">
    <property type="nucleotide sequence ID" value="NZ_CP064787.1"/>
</dbReference>
<evidence type="ECO:0000313" key="3">
    <source>
        <dbReference type="Proteomes" id="UP000663525"/>
    </source>
</evidence>
<evidence type="ECO:0000313" key="2">
    <source>
        <dbReference type="EMBL" id="QSG06352.1"/>
    </source>
</evidence>
<protein>
    <submittedName>
        <fullName evidence="2">Uncharacterized protein</fullName>
    </submittedName>
</protein>
<accession>A0A897N0A0</accession>
<sequence length="330" mass="36339">MSYDYSAYASNDNENTSGSDDSGSAPDFQPNKNVTMVPHATIEGDLVKVFGTENQYGQSLGISWENVELVDGCLYYDSTKNRYKVFPWKDVVGQSPEEAEDLTADDANQYLMKTYGTTEKRYELVEAVVPDKDEPAEIGDVVMWYSGSPDYGPKSASKTLAKILTTPGREMVIDQDDTPLDEYIKGWLADTSADNVLRPDLEGRRFAFFEVKKESNRSDRKYHHPIVVDTATGATVRVQNATDKKTQAPLVEADSDDETGENEAEGDEAPVKVPEPIADFISTCDSLGFDDRDRAATLLDDLVADDGNDLTAEMIEDFGGEDVVLDEVAA</sequence>
<gene>
    <name evidence="2" type="ORF">HSR121_2019</name>
</gene>
<name>A0A897N0A0_9EURY</name>